<dbReference type="RefSeq" id="WP_157170243.1">
    <property type="nucleotide sequence ID" value="NZ_JAAXOR010000001.1"/>
</dbReference>
<evidence type="ECO:0000313" key="2">
    <source>
        <dbReference type="Proteomes" id="UP000215506"/>
    </source>
</evidence>
<protein>
    <submittedName>
        <fullName evidence="1">Uncharacterized protein</fullName>
    </submittedName>
</protein>
<gene>
    <name evidence="1" type="ORF">B7C42_05835</name>
</gene>
<accession>A0A231H049</accession>
<keyword evidence="2" id="KW-1185">Reference proteome</keyword>
<dbReference type="AlphaFoldDB" id="A0A231H049"/>
<dbReference type="Proteomes" id="UP000215506">
    <property type="component" value="Unassembled WGS sequence"/>
</dbReference>
<proteinExistence type="predicted"/>
<dbReference type="EMBL" id="NGAF01000015">
    <property type="protein sequence ID" value="OXR42236.1"/>
    <property type="molecule type" value="Genomic_DNA"/>
</dbReference>
<name>A0A231H049_9NOCA</name>
<reference evidence="1 2" key="1">
    <citation type="submission" date="2017-07" db="EMBL/GenBank/DDBJ databases">
        <title>First draft Genome Sequence of Nocardia cerradoensis isolated from human infection.</title>
        <authorList>
            <person name="Carrasco G."/>
        </authorList>
    </citation>
    <scope>NUCLEOTIDE SEQUENCE [LARGE SCALE GENOMIC DNA]</scope>
    <source>
        <strain evidence="1 2">CNM20130759</strain>
    </source>
</reference>
<organism evidence="1 2">
    <name type="scientific">Nocardia cerradoensis</name>
    <dbReference type="NCBI Taxonomy" id="85688"/>
    <lineage>
        <taxon>Bacteria</taxon>
        <taxon>Bacillati</taxon>
        <taxon>Actinomycetota</taxon>
        <taxon>Actinomycetes</taxon>
        <taxon>Mycobacteriales</taxon>
        <taxon>Nocardiaceae</taxon>
        <taxon>Nocardia</taxon>
    </lineage>
</organism>
<sequence length="53" mass="5738">MPSNRDSVFVDDEALASMPAEQPAAVSWPDPSPLDSWWNDVMGLSADPPRPNA</sequence>
<evidence type="ECO:0000313" key="1">
    <source>
        <dbReference type="EMBL" id="OXR42236.1"/>
    </source>
</evidence>
<comment type="caution">
    <text evidence="1">The sequence shown here is derived from an EMBL/GenBank/DDBJ whole genome shotgun (WGS) entry which is preliminary data.</text>
</comment>